<evidence type="ECO:0000259" key="2">
    <source>
        <dbReference type="Pfam" id="PF05678"/>
    </source>
</evidence>
<dbReference type="Proteomes" id="UP001652600">
    <property type="component" value="Chromosome 4"/>
</dbReference>
<dbReference type="PANTHER" id="PTHR33179:SF9">
    <property type="entry name" value="OS01G0278000 PROTEIN"/>
    <property type="match status" value="1"/>
</dbReference>
<feature type="domain" description="VQ" evidence="2">
    <location>
        <begin position="185"/>
        <end position="205"/>
    </location>
</feature>
<feature type="region of interest" description="Disordered" evidence="1">
    <location>
        <begin position="119"/>
        <end position="189"/>
    </location>
</feature>
<dbReference type="InterPro" id="IPR008889">
    <property type="entry name" value="VQ"/>
</dbReference>
<dbReference type="Pfam" id="PF05678">
    <property type="entry name" value="VQ"/>
    <property type="match status" value="1"/>
</dbReference>
<name>A0A1S3B7H6_CUCME</name>
<keyword evidence="3" id="KW-1185">Reference proteome</keyword>
<evidence type="ECO:0000313" key="4">
    <source>
        <dbReference type="RefSeq" id="XP_008443217.2"/>
    </source>
</evidence>
<dbReference type="InParanoid" id="A0A1S3B7H6"/>
<dbReference type="KEGG" id="cmo:103486862"/>
<feature type="compositionally biased region" description="Low complexity" evidence="1">
    <location>
        <begin position="252"/>
        <end position="262"/>
    </location>
</feature>
<gene>
    <name evidence="4" type="primary">LOC103486862</name>
</gene>
<dbReference type="AlphaFoldDB" id="A0A1S3B7H6"/>
<feature type="region of interest" description="Disordered" evidence="1">
    <location>
        <begin position="252"/>
        <end position="279"/>
    </location>
</feature>
<evidence type="ECO:0000313" key="3">
    <source>
        <dbReference type="Proteomes" id="UP001652600"/>
    </source>
</evidence>
<accession>A0A1S3B7H6</accession>
<sequence>MYCNTIGNTEPKRKRKKKRNADACSLLKQRVFSLPSLPPYLFSFFHFPLSSSSLHSSFFFNLPIPIHLWLPPTIFPPFLTLGPSVPPSKTYGFPILSPAKLNPSPELFNLPFSPPPIIIPTPPSSTSSPPIPTTPLPPFQVSPPVPLPSSTPPPPAPSSSKRHRSTIPPTAGKVSKRKSRASKNHTTFITADPANFRQMVQQVTGVRFGNSQIQIPPILKPEPQRVSARFAVCGGDGLPTLDTSAFLLNNNQQQQQSSGSGSEITQPGPVSFGSELELPNHGPIGSDFDTFSSFPTLESWKAVI</sequence>
<dbReference type="GO" id="GO:0005516">
    <property type="term" value="F:calmodulin binding"/>
    <property type="evidence" value="ECO:0007669"/>
    <property type="project" value="TreeGrafter"/>
</dbReference>
<dbReference type="GeneID" id="103486862"/>
<protein>
    <submittedName>
        <fullName evidence="4">Calmodulin-binding protein 25</fullName>
    </submittedName>
</protein>
<evidence type="ECO:0000256" key="1">
    <source>
        <dbReference type="SAM" id="MobiDB-lite"/>
    </source>
</evidence>
<dbReference type="Gramene" id="MELO3C009728.2.1">
    <property type="protein sequence ID" value="MELO3C009728.2.1"/>
    <property type="gene ID" value="MELO3C009728.2"/>
</dbReference>
<dbReference type="GO" id="GO:0005634">
    <property type="term" value="C:nucleus"/>
    <property type="evidence" value="ECO:0007669"/>
    <property type="project" value="TreeGrafter"/>
</dbReference>
<dbReference type="GO" id="GO:0006970">
    <property type="term" value="P:response to osmotic stress"/>
    <property type="evidence" value="ECO:0007669"/>
    <property type="project" value="TreeGrafter"/>
</dbReference>
<dbReference type="eggNOG" id="ENOG502S2VA">
    <property type="taxonomic scope" value="Eukaryota"/>
</dbReference>
<reference evidence="4" key="1">
    <citation type="submission" date="2025-08" db="UniProtKB">
        <authorList>
            <consortium name="RefSeq"/>
        </authorList>
    </citation>
    <scope>IDENTIFICATION</scope>
    <source>
        <tissue evidence="4">Stem</tissue>
    </source>
</reference>
<dbReference type="RefSeq" id="XP_008443217.2">
    <property type="nucleotide sequence ID" value="XM_008444995.3"/>
</dbReference>
<dbReference type="InterPro" id="IPR039609">
    <property type="entry name" value="VQ_15/22"/>
</dbReference>
<proteinExistence type="predicted"/>
<feature type="compositionally biased region" description="Pro residues" evidence="1">
    <location>
        <begin position="119"/>
        <end position="157"/>
    </location>
</feature>
<feature type="compositionally biased region" description="Basic residues" evidence="1">
    <location>
        <begin position="174"/>
        <end position="183"/>
    </location>
</feature>
<dbReference type="PANTHER" id="PTHR33179">
    <property type="entry name" value="VQ MOTIF-CONTAINING PROTEIN"/>
    <property type="match status" value="1"/>
</dbReference>
<organism evidence="3 4">
    <name type="scientific">Cucumis melo</name>
    <name type="common">Muskmelon</name>
    <dbReference type="NCBI Taxonomy" id="3656"/>
    <lineage>
        <taxon>Eukaryota</taxon>
        <taxon>Viridiplantae</taxon>
        <taxon>Streptophyta</taxon>
        <taxon>Embryophyta</taxon>
        <taxon>Tracheophyta</taxon>
        <taxon>Spermatophyta</taxon>
        <taxon>Magnoliopsida</taxon>
        <taxon>eudicotyledons</taxon>
        <taxon>Gunneridae</taxon>
        <taxon>Pentapetalae</taxon>
        <taxon>rosids</taxon>
        <taxon>fabids</taxon>
        <taxon>Cucurbitales</taxon>
        <taxon>Cucurbitaceae</taxon>
        <taxon>Benincaseae</taxon>
        <taxon>Cucumis</taxon>
    </lineage>
</organism>